<sequence length="65" mass="7191">MCCCIGRVCMLCTCLAMIIIIIICLFGFGVFQNQLDKFKDELSICLDCGGGRPFLPYAPPPSKIR</sequence>
<accession>A0A445C2V0</accession>
<dbReference type="AlphaFoldDB" id="A0A445C2V0"/>
<comment type="caution">
    <text evidence="2">The sequence shown here is derived from an EMBL/GenBank/DDBJ whole genome shotgun (WGS) entry which is preliminary data.</text>
</comment>
<dbReference type="PANTHER" id="PTHR36753:SF2">
    <property type="entry name" value="TRANSMEMBRANE PROTEIN"/>
    <property type="match status" value="1"/>
</dbReference>
<protein>
    <recommendedName>
        <fullName evidence="4">Transmembrane protein</fullName>
    </recommendedName>
</protein>
<keyword evidence="3" id="KW-1185">Reference proteome</keyword>
<evidence type="ECO:0008006" key="4">
    <source>
        <dbReference type="Google" id="ProtNLM"/>
    </source>
</evidence>
<keyword evidence="1" id="KW-0812">Transmembrane</keyword>
<dbReference type="Proteomes" id="UP000289738">
    <property type="component" value="Chromosome A07"/>
</dbReference>
<dbReference type="PANTHER" id="PTHR36753">
    <property type="entry name" value="TRANSMEMBRANE PROTEIN"/>
    <property type="match status" value="1"/>
</dbReference>
<organism evidence="2 3">
    <name type="scientific">Arachis hypogaea</name>
    <name type="common">Peanut</name>
    <dbReference type="NCBI Taxonomy" id="3818"/>
    <lineage>
        <taxon>Eukaryota</taxon>
        <taxon>Viridiplantae</taxon>
        <taxon>Streptophyta</taxon>
        <taxon>Embryophyta</taxon>
        <taxon>Tracheophyta</taxon>
        <taxon>Spermatophyta</taxon>
        <taxon>Magnoliopsida</taxon>
        <taxon>eudicotyledons</taxon>
        <taxon>Gunneridae</taxon>
        <taxon>Pentapetalae</taxon>
        <taxon>rosids</taxon>
        <taxon>fabids</taxon>
        <taxon>Fabales</taxon>
        <taxon>Fabaceae</taxon>
        <taxon>Papilionoideae</taxon>
        <taxon>50 kb inversion clade</taxon>
        <taxon>dalbergioids sensu lato</taxon>
        <taxon>Dalbergieae</taxon>
        <taxon>Pterocarpus clade</taxon>
        <taxon>Arachis</taxon>
    </lineage>
</organism>
<keyword evidence="1" id="KW-0472">Membrane</keyword>
<keyword evidence="1" id="KW-1133">Transmembrane helix</keyword>
<name>A0A445C2V0_ARAHY</name>
<dbReference type="EMBL" id="SDMP01000007">
    <property type="protein sequence ID" value="RYR45256.1"/>
    <property type="molecule type" value="Genomic_DNA"/>
</dbReference>
<evidence type="ECO:0000256" key="1">
    <source>
        <dbReference type="SAM" id="Phobius"/>
    </source>
</evidence>
<gene>
    <name evidence="2" type="ORF">Ahy_A07g031099</name>
</gene>
<proteinExistence type="predicted"/>
<evidence type="ECO:0000313" key="2">
    <source>
        <dbReference type="EMBL" id="RYR45256.1"/>
    </source>
</evidence>
<reference evidence="2 3" key="1">
    <citation type="submission" date="2019-01" db="EMBL/GenBank/DDBJ databases">
        <title>Sequencing of cultivated peanut Arachis hypogaea provides insights into genome evolution and oil improvement.</title>
        <authorList>
            <person name="Chen X."/>
        </authorList>
    </citation>
    <scope>NUCLEOTIDE SEQUENCE [LARGE SCALE GENOMIC DNA]</scope>
    <source>
        <strain evidence="3">cv. Fuhuasheng</strain>
        <tissue evidence="2">Leaves</tissue>
    </source>
</reference>
<feature type="transmembrane region" description="Helical" evidence="1">
    <location>
        <begin position="7"/>
        <end position="31"/>
    </location>
</feature>
<evidence type="ECO:0000313" key="3">
    <source>
        <dbReference type="Proteomes" id="UP000289738"/>
    </source>
</evidence>